<comment type="caution">
    <text evidence="1">The sequence shown here is derived from an EMBL/GenBank/DDBJ whole genome shotgun (WGS) entry which is preliminary data.</text>
</comment>
<reference evidence="1" key="1">
    <citation type="submission" date="2021-03" db="EMBL/GenBank/DDBJ databases">
        <title>Draft genome sequence of rust myrtle Austropuccinia psidii MF-1, a brazilian biotype.</title>
        <authorList>
            <person name="Quecine M.C."/>
            <person name="Pachon D.M.R."/>
            <person name="Bonatelli M.L."/>
            <person name="Correr F.H."/>
            <person name="Franceschini L.M."/>
            <person name="Leite T.F."/>
            <person name="Margarido G.R.A."/>
            <person name="Almeida C.A."/>
            <person name="Ferrarezi J.A."/>
            <person name="Labate C.A."/>
        </authorList>
    </citation>
    <scope>NUCLEOTIDE SEQUENCE</scope>
    <source>
        <strain evidence="1">MF-1</strain>
    </source>
</reference>
<keyword evidence="2" id="KW-1185">Reference proteome</keyword>
<dbReference type="AlphaFoldDB" id="A0A9Q3HNQ5"/>
<name>A0A9Q3HNQ5_9BASI</name>
<gene>
    <name evidence="1" type="ORF">O181_051793</name>
</gene>
<protein>
    <submittedName>
        <fullName evidence="1">Uncharacterized protein</fullName>
    </submittedName>
</protein>
<organism evidence="1 2">
    <name type="scientific">Austropuccinia psidii MF-1</name>
    <dbReference type="NCBI Taxonomy" id="1389203"/>
    <lineage>
        <taxon>Eukaryota</taxon>
        <taxon>Fungi</taxon>
        <taxon>Dikarya</taxon>
        <taxon>Basidiomycota</taxon>
        <taxon>Pucciniomycotina</taxon>
        <taxon>Pucciniomycetes</taxon>
        <taxon>Pucciniales</taxon>
        <taxon>Sphaerophragmiaceae</taxon>
        <taxon>Austropuccinia</taxon>
    </lineage>
</organism>
<evidence type="ECO:0000313" key="2">
    <source>
        <dbReference type="Proteomes" id="UP000765509"/>
    </source>
</evidence>
<accession>A0A9Q3HNQ5</accession>
<dbReference type="Proteomes" id="UP000765509">
    <property type="component" value="Unassembled WGS sequence"/>
</dbReference>
<sequence length="141" mass="15847">MARGVPTQNALVRNPLWSTMMIAFPSGNGFQDPKQAGRNDSRKLAWFNLVLICPPPLLGHHLMVTSLLNQRRVIIWPIKDGNDKRTFNLGRIVTMSCHPWDSNAKRPQDIPPMLPSTLLKPSPTCLILSTTYHAYAHVLDP</sequence>
<evidence type="ECO:0000313" key="1">
    <source>
        <dbReference type="EMBL" id="MBW0512078.1"/>
    </source>
</evidence>
<proteinExistence type="predicted"/>
<dbReference type="EMBL" id="AVOT02022582">
    <property type="protein sequence ID" value="MBW0512078.1"/>
    <property type="molecule type" value="Genomic_DNA"/>
</dbReference>